<organism evidence="3 4">
    <name type="scientific">Acidisarcina polymorpha</name>
    <dbReference type="NCBI Taxonomy" id="2211140"/>
    <lineage>
        <taxon>Bacteria</taxon>
        <taxon>Pseudomonadati</taxon>
        <taxon>Acidobacteriota</taxon>
        <taxon>Terriglobia</taxon>
        <taxon>Terriglobales</taxon>
        <taxon>Acidobacteriaceae</taxon>
        <taxon>Acidisarcina</taxon>
    </lineage>
</organism>
<dbReference type="KEGG" id="abas:ACPOL_0731"/>
<dbReference type="InterPro" id="IPR007049">
    <property type="entry name" value="Carb-sel_porin_OprB"/>
</dbReference>
<evidence type="ECO:0000256" key="1">
    <source>
        <dbReference type="ARBA" id="ARBA00008769"/>
    </source>
</evidence>
<evidence type="ECO:0000313" key="4">
    <source>
        <dbReference type="Proteomes" id="UP000253606"/>
    </source>
</evidence>
<keyword evidence="4" id="KW-1185">Reference proteome</keyword>
<dbReference type="GO" id="GO:0016020">
    <property type="term" value="C:membrane"/>
    <property type="evidence" value="ECO:0007669"/>
    <property type="project" value="InterPro"/>
</dbReference>
<dbReference type="PANTHER" id="PTHR37944:SF1">
    <property type="entry name" value="PORIN B"/>
    <property type="match status" value="1"/>
</dbReference>
<evidence type="ECO:0000256" key="2">
    <source>
        <dbReference type="RuleBase" id="RU363072"/>
    </source>
</evidence>
<proteinExistence type="inferred from homology"/>
<reference evidence="3 4" key="1">
    <citation type="journal article" date="2018" name="Front. Microbiol.">
        <title>Hydrolytic Capabilities as a Key to Environmental Success: Chitinolytic and Cellulolytic Acidobacteria From Acidic Sub-arctic Soils and Boreal Peatlands.</title>
        <authorList>
            <person name="Belova S.E."/>
            <person name="Ravin N.V."/>
            <person name="Pankratov T.A."/>
            <person name="Rakitin A.L."/>
            <person name="Ivanova A.A."/>
            <person name="Beletsky A.V."/>
            <person name="Mardanov A.V."/>
            <person name="Sinninghe Damste J.S."/>
            <person name="Dedysh S.N."/>
        </authorList>
    </citation>
    <scope>NUCLEOTIDE SEQUENCE [LARGE SCALE GENOMIC DNA]</scope>
    <source>
        <strain evidence="3 4">SBC82</strain>
    </source>
</reference>
<dbReference type="AlphaFoldDB" id="A0A2Z5FUC9"/>
<dbReference type="PANTHER" id="PTHR37944">
    <property type="entry name" value="PORIN B"/>
    <property type="match status" value="1"/>
</dbReference>
<gene>
    <name evidence="3" type="ORF">ACPOL_0731</name>
</gene>
<dbReference type="PROSITE" id="PS51257">
    <property type="entry name" value="PROKAR_LIPOPROTEIN"/>
    <property type="match status" value="1"/>
</dbReference>
<dbReference type="GO" id="GO:0008643">
    <property type="term" value="P:carbohydrate transport"/>
    <property type="evidence" value="ECO:0007669"/>
    <property type="project" value="InterPro"/>
</dbReference>
<accession>A0A2Z5FUC9</accession>
<dbReference type="InterPro" id="IPR038673">
    <property type="entry name" value="OprB_sf"/>
</dbReference>
<dbReference type="EMBL" id="CP030840">
    <property type="protein sequence ID" value="AXC10094.1"/>
    <property type="molecule type" value="Genomic_DNA"/>
</dbReference>
<dbReference type="GO" id="GO:0015288">
    <property type="term" value="F:porin activity"/>
    <property type="evidence" value="ECO:0007669"/>
    <property type="project" value="InterPro"/>
</dbReference>
<dbReference type="Pfam" id="PF04966">
    <property type="entry name" value="OprB"/>
    <property type="match status" value="1"/>
</dbReference>
<dbReference type="RefSeq" id="WP_114205801.1">
    <property type="nucleotide sequence ID" value="NZ_CP030840.1"/>
</dbReference>
<protein>
    <submittedName>
        <fullName evidence="3">Carbohydrate-selective porin</fullName>
    </submittedName>
</protein>
<dbReference type="Gene3D" id="2.40.160.180">
    <property type="entry name" value="Carbohydrate-selective porin OprB"/>
    <property type="match status" value="1"/>
</dbReference>
<name>A0A2Z5FUC9_9BACT</name>
<sequence length="439" mass="48487">MKTNQVKSAERRSTLIVVFVLLSFSCVCRSQTQNDGLSGAGAHEDAGSSHEHLFGDWRGKRTELENKGVSCDLQYIADHLWNVRSAQKTRLADWNRVRGTVNIDLGTLAGARGLYFHITGLWQGGGILGAYLDAIASPSGMSSANTFRLDSYWLEQRFLHESLVVRLGQFAGQDFYGAQHDATSFIVEPLDYAMGNLSVNYESFDPPSTPAAEVRVIPREHFYVKSMVFAADRVPYAHNPTGFVPQFRGAAMTASEIGWTPGQSARDVRAFDTVQSRTGYSGLYQFGGTYNPGKFTSTSSSTPVSANYLIYGMASQALWRTAERSSTGVDITASVNWSPADRSRRNQETTAGLRYNELLPIHWHNTLSLAYVRSGVKYLGNASNIAIIQRRDAEHVLELNVLFKPTGWLLLQPVVQHFFNVGGKTGDATVVGFRSKVEF</sequence>
<dbReference type="OrthoDB" id="177316at2"/>
<comment type="similarity">
    <text evidence="1 2">Belongs to the OprB family.</text>
</comment>
<dbReference type="Proteomes" id="UP000253606">
    <property type="component" value="Chromosome"/>
</dbReference>
<evidence type="ECO:0000313" key="3">
    <source>
        <dbReference type="EMBL" id="AXC10094.1"/>
    </source>
</evidence>
<dbReference type="InterPro" id="IPR052932">
    <property type="entry name" value="OprB_Porin"/>
</dbReference>